<dbReference type="EMBL" id="JBEWZI010000023">
    <property type="protein sequence ID" value="MET7015891.1"/>
    <property type="molecule type" value="Genomic_DNA"/>
</dbReference>
<dbReference type="Proteomes" id="UP001549691">
    <property type="component" value="Unassembled WGS sequence"/>
</dbReference>
<dbReference type="SUPFAM" id="SSF51445">
    <property type="entry name" value="(Trans)glycosidases"/>
    <property type="match status" value="1"/>
</dbReference>
<dbReference type="PANTHER" id="PTHR12631:SF10">
    <property type="entry name" value="BETA-XYLOSIDASE-LIKE PROTEIN-RELATED"/>
    <property type="match status" value="1"/>
</dbReference>
<name>A0ABV2TPN1_9RHOO</name>
<dbReference type="Gene3D" id="3.20.20.80">
    <property type="entry name" value="Glycosidases"/>
    <property type="match status" value="1"/>
</dbReference>
<protein>
    <recommendedName>
        <fullName evidence="4">Glycoside hydrolase family 5 domain-containing protein</fullName>
    </recommendedName>
</protein>
<dbReference type="RefSeq" id="WP_354602349.1">
    <property type="nucleotide sequence ID" value="NZ_JBEWZI010000023.1"/>
</dbReference>
<dbReference type="PANTHER" id="PTHR12631">
    <property type="entry name" value="ALPHA-L-IDURONIDASE"/>
    <property type="match status" value="1"/>
</dbReference>
<keyword evidence="1" id="KW-0732">Signal</keyword>
<gene>
    <name evidence="2" type="ORF">ABXR19_16995</name>
</gene>
<feature type="signal peptide" evidence="1">
    <location>
        <begin position="1"/>
        <end position="25"/>
    </location>
</feature>
<accession>A0ABV2TPN1</accession>
<dbReference type="InterPro" id="IPR017853">
    <property type="entry name" value="GH"/>
</dbReference>
<evidence type="ECO:0000313" key="2">
    <source>
        <dbReference type="EMBL" id="MET7015891.1"/>
    </source>
</evidence>
<feature type="chain" id="PRO_5045453983" description="Glycoside hydrolase family 5 domain-containing protein" evidence="1">
    <location>
        <begin position="26"/>
        <end position="408"/>
    </location>
</feature>
<proteinExistence type="predicted"/>
<evidence type="ECO:0008006" key="4">
    <source>
        <dbReference type="Google" id="ProtNLM"/>
    </source>
</evidence>
<dbReference type="InterPro" id="IPR051923">
    <property type="entry name" value="Glycosyl_Hydrolase_39"/>
</dbReference>
<comment type="caution">
    <text evidence="2">The sequence shown here is derived from an EMBL/GenBank/DDBJ whole genome shotgun (WGS) entry which is preliminary data.</text>
</comment>
<sequence>MPQALKILLSLFALTIGLTQNISHAEPASKGRPTLRDSLCLNVKFSQGQPLTQLPILADLGVGWVRDNVDWPTLEPAINRYVGFPKEFEQRLSYYREHDIGVVFLLAYGNAKVYPESLFGGKLGVPAEPFARYALHVAKLMRASGVRFVLEIGNEPHNWLGSMGGNWQGKPPSPWLDHYLNMVRSTVKTVKAFDPNIKLLTDDDMWIVHYWLMEGGLPPDIDGFAIHPYAARPERAAVNHDTDWTRPFQVVDDNGSFASALRRLREQARKKLGREPEIWITEWGWEHGGKKPDGGRFSEEEIAAYLVRAYVLAAANGVPHTCWFSAQDSVDGPMGLIDNQGRIRRAYAALKNLSLELGDYRFEAQVQGQNTPTSGPQAFLFRHPESGARKTVHWNSDNSQAPQISLTQ</sequence>
<keyword evidence="3" id="KW-1185">Reference proteome</keyword>
<evidence type="ECO:0000256" key="1">
    <source>
        <dbReference type="SAM" id="SignalP"/>
    </source>
</evidence>
<organism evidence="2 3">
    <name type="scientific">Uliginosibacterium flavum</name>
    <dbReference type="NCBI Taxonomy" id="1396831"/>
    <lineage>
        <taxon>Bacteria</taxon>
        <taxon>Pseudomonadati</taxon>
        <taxon>Pseudomonadota</taxon>
        <taxon>Betaproteobacteria</taxon>
        <taxon>Rhodocyclales</taxon>
        <taxon>Zoogloeaceae</taxon>
        <taxon>Uliginosibacterium</taxon>
    </lineage>
</organism>
<evidence type="ECO:0000313" key="3">
    <source>
        <dbReference type="Proteomes" id="UP001549691"/>
    </source>
</evidence>
<reference evidence="2 3" key="1">
    <citation type="submission" date="2024-07" db="EMBL/GenBank/DDBJ databases">
        <title>Uliginosibacterium flavum JJ3220;KACC:17644.</title>
        <authorList>
            <person name="Kim M.K."/>
        </authorList>
    </citation>
    <scope>NUCLEOTIDE SEQUENCE [LARGE SCALE GENOMIC DNA]</scope>
    <source>
        <strain evidence="2 3">KACC:17644</strain>
    </source>
</reference>